<evidence type="ECO:0000313" key="5">
    <source>
        <dbReference type="Proteomes" id="UP000471152"/>
    </source>
</evidence>
<keyword evidence="1" id="KW-0472">Membrane</keyword>
<reference evidence="2 4" key="1">
    <citation type="submission" date="2020-01" db="EMBL/GenBank/DDBJ databases">
        <title>the WGS Modestobacter muralis CPCC 204518.</title>
        <authorList>
            <person name="Jiang Z."/>
        </authorList>
    </citation>
    <scope>NUCLEOTIDE SEQUENCE [LARGE SCALE GENOMIC DNA]</scope>
    <source>
        <strain evidence="2 4">DSM 100205</strain>
    </source>
</reference>
<dbReference type="Proteomes" id="UP000468828">
    <property type="component" value="Unassembled WGS sequence"/>
</dbReference>
<organism evidence="3 5">
    <name type="scientific">Modestobacter muralis</name>
    <dbReference type="NCBI Taxonomy" id="1608614"/>
    <lineage>
        <taxon>Bacteria</taxon>
        <taxon>Bacillati</taxon>
        <taxon>Actinomycetota</taxon>
        <taxon>Actinomycetes</taxon>
        <taxon>Geodermatophilales</taxon>
        <taxon>Geodermatophilaceae</taxon>
        <taxon>Modestobacter</taxon>
    </lineage>
</organism>
<gene>
    <name evidence="3" type="ORF">G3R41_13975</name>
    <name evidence="2" type="ORF">GCU67_13325</name>
</gene>
<evidence type="ECO:0000313" key="4">
    <source>
        <dbReference type="Proteomes" id="UP000468828"/>
    </source>
</evidence>
<evidence type="ECO:0000313" key="2">
    <source>
        <dbReference type="EMBL" id="NEK95143.1"/>
    </source>
</evidence>
<dbReference type="AlphaFoldDB" id="A0A6P0H8B8"/>
<feature type="transmembrane region" description="Helical" evidence="1">
    <location>
        <begin position="20"/>
        <end position="38"/>
    </location>
</feature>
<protein>
    <submittedName>
        <fullName evidence="3">Uncharacterized protein</fullName>
    </submittedName>
</protein>
<dbReference type="Proteomes" id="UP000471152">
    <property type="component" value="Unassembled WGS sequence"/>
</dbReference>
<keyword evidence="4" id="KW-1185">Reference proteome</keyword>
<evidence type="ECO:0000313" key="3">
    <source>
        <dbReference type="EMBL" id="NEN52031.1"/>
    </source>
</evidence>
<name>A0A6P0H8B8_9ACTN</name>
<reference evidence="3 5" key="2">
    <citation type="submission" date="2020-02" db="EMBL/GenBank/DDBJ databases">
        <title>The WGS of Modestobacter muralis DSM 100205.</title>
        <authorList>
            <person name="Jiang Z."/>
        </authorList>
    </citation>
    <scope>NUCLEOTIDE SEQUENCE [LARGE SCALE GENOMIC DNA]</scope>
    <source>
        <strain evidence="3 5">DSM 100205</strain>
    </source>
</reference>
<proteinExistence type="predicted"/>
<dbReference type="EMBL" id="JAAGWB010000038">
    <property type="protein sequence ID" value="NEN52031.1"/>
    <property type="molecule type" value="Genomic_DNA"/>
</dbReference>
<sequence>MNGRRCRQALLSEDDRGSVAVLFCFIVLIAGILVTALVDAGTAIQAANRADTYSAEAARAASIAVGPVPTGGAADIQLATSAANSYLAEAGATGSVNVLGPGLIQVSVTVTASTPLLGVQVSQTRAHTAQLQVGVTHGEGVS</sequence>
<comment type="caution">
    <text evidence="3">The sequence shown here is derived from an EMBL/GenBank/DDBJ whole genome shotgun (WGS) entry which is preliminary data.</text>
</comment>
<keyword evidence="1" id="KW-0812">Transmembrane</keyword>
<accession>A0A6P0H8B8</accession>
<dbReference type="EMBL" id="JAAGWH010000036">
    <property type="protein sequence ID" value="NEK95143.1"/>
    <property type="molecule type" value="Genomic_DNA"/>
</dbReference>
<evidence type="ECO:0000256" key="1">
    <source>
        <dbReference type="SAM" id="Phobius"/>
    </source>
</evidence>
<keyword evidence="1" id="KW-1133">Transmembrane helix</keyword>